<reference evidence="3" key="1">
    <citation type="journal article" date="2014" name="Int. J. Syst. Evol. Microbiol.">
        <title>Complete genome sequence of Corynebacterium casei LMG S-19264T (=DSM 44701T), isolated from a smear-ripened cheese.</title>
        <authorList>
            <consortium name="US DOE Joint Genome Institute (JGI-PGF)"/>
            <person name="Walter F."/>
            <person name="Albersmeier A."/>
            <person name="Kalinowski J."/>
            <person name="Ruckert C."/>
        </authorList>
    </citation>
    <scope>NUCLEOTIDE SEQUENCE</scope>
    <source>
        <strain evidence="3">CGMCC 1.16067</strain>
    </source>
</reference>
<dbReference type="Proteomes" id="UP000649179">
    <property type="component" value="Unassembled WGS sequence"/>
</dbReference>
<organism evidence="3 4">
    <name type="scientific">Marmoricola endophyticus</name>
    <dbReference type="NCBI Taxonomy" id="2040280"/>
    <lineage>
        <taxon>Bacteria</taxon>
        <taxon>Bacillati</taxon>
        <taxon>Actinomycetota</taxon>
        <taxon>Actinomycetes</taxon>
        <taxon>Propionibacteriales</taxon>
        <taxon>Nocardioidaceae</taxon>
        <taxon>Marmoricola</taxon>
    </lineage>
</organism>
<dbReference type="PANTHER" id="PTHR34580">
    <property type="match status" value="1"/>
</dbReference>
<dbReference type="Pfam" id="PF13280">
    <property type="entry name" value="WYL"/>
    <property type="match status" value="1"/>
</dbReference>
<name>A0A917BC41_9ACTN</name>
<reference evidence="3" key="2">
    <citation type="submission" date="2020-09" db="EMBL/GenBank/DDBJ databases">
        <authorList>
            <person name="Sun Q."/>
            <person name="Zhou Y."/>
        </authorList>
    </citation>
    <scope>NUCLEOTIDE SEQUENCE</scope>
    <source>
        <strain evidence="3">CGMCC 1.16067</strain>
    </source>
</reference>
<proteinExistence type="predicted"/>
<dbReference type="PROSITE" id="PS52050">
    <property type="entry name" value="WYL"/>
    <property type="match status" value="1"/>
</dbReference>
<protein>
    <submittedName>
        <fullName evidence="3">WYL domain-containing protein</fullName>
    </submittedName>
</protein>
<dbReference type="EMBL" id="BMKQ01000001">
    <property type="protein sequence ID" value="GGF34364.1"/>
    <property type="molecule type" value="Genomic_DNA"/>
</dbReference>
<feature type="domain" description="WYL" evidence="1">
    <location>
        <begin position="147"/>
        <end position="210"/>
    </location>
</feature>
<feature type="domain" description="WCX" evidence="2">
    <location>
        <begin position="247"/>
        <end position="317"/>
    </location>
</feature>
<dbReference type="InterPro" id="IPR026881">
    <property type="entry name" value="WYL_dom"/>
</dbReference>
<evidence type="ECO:0000313" key="4">
    <source>
        <dbReference type="Proteomes" id="UP000649179"/>
    </source>
</evidence>
<dbReference type="Pfam" id="PF25583">
    <property type="entry name" value="WCX"/>
    <property type="match status" value="1"/>
</dbReference>
<dbReference type="InterPro" id="IPR051534">
    <property type="entry name" value="CBASS_pafABC_assoc_protein"/>
</dbReference>
<dbReference type="InterPro" id="IPR057727">
    <property type="entry name" value="WCX_dom"/>
</dbReference>
<keyword evidence="4" id="KW-1185">Reference proteome</keyword>
<gene>
    <name evidence="3" type="ORF">GCM10011519_04790</name>
</gene>
<evidence type="ECO:0000259" key="2">
    <source>
        <dbReference type="Pfam" id="PF25583"/>
    </source>
</evidence>
<dbReference type="AlphaFoldDB" id="A0A917BC41"/>
<evidence type="ECO:0000313" key="3">
    <source>
        <dbReference type="EMBL" id="GGF34364.1"/>
    </source>
</evidence>
<dbReference type="PANTHER" id="PTHR34580:SF3">
    <property type="entry name" value="PROTEIN PAFB"/>
    <property type="match status" value="1"/>
</dbReference>
<accession>A0A917BC41</accession>
<sequence>MTANKSERLINLLILLLVSRTYVSKQRIRETIEEYRDVSSDEAFEKMFERDKDELRGLGVPVETGSQDAYFGDEAGYRVARDAFELPALELEPDEAAVVGLAARVWQHAGMADATSQALLKLTAAGVATDREAIDVVSPRLVADEPTFDDVWAACQGRTPIRFDYRRGDQPEPTTRHLQPWGVVSSRGRWYVVGHDTDRGEPRLFRLSRVVGDVADDGEPGSFSVPPGTDVRALARSLAPERPSAVAVVRARTGEAHALRRRATTSTPLDGGWDRLEVEFADLGRLTGDVLACLDAVVVEQPEELRDAVVDRLRTLAAAGEEG</sequence>
<comment type="caution">
    <text evidence="3">The sequence shown here is derived from an EMBL/GenBank/DDBJ whole genome shotgun (WGS) entry which is preliminary data.</text>
</comment>
<dbReference type="RefSeq" id="WP_188777896.1">
    <property type="nucleotide sequence ID" value="NZ_BMKQ01000001.1"/>
</dbReference>
<evidence type="ECO:0000259" key="1">
    <source>
        <dbReference type="Pfam" id="PF13280"/>
    </source>
</evidence>